<evidence type="ECO:0000313" key="1">
    <source>
        <dbReference type="EMBL" id="KAK4200986.1"/>
    </source>
</evidence>
<sequence length="73" mass="8214">LTKRACSYNGCKCDSRGRQLTVCSNCYWTVDGKWAVTRKRVSNHIYECSPSGNCCDYGYARDCGTSTARCRIN</sequence>
<protein>
    <submittedName>
        <fullName evidence="1">Uncharacterized protein</fullName>
    </submittedName>
</protein>
<dbReference type="EMBL" id="MU863912">
    <property type="protein sequence ID" value="KAK4200986.1"/>
    <property type="molecule type" value="Genomic_DNA"/>
</dbReference>
<dbReference type="AlphaFoldDB" id="A0AAN6XK09"/>
<comment type="caution">
    <text evidence="1">The sequence shown here is derived from an EMBL/GenBank/DDBJ whole genome shotgun (WGS) entry which is preliminary data.</text>
</comment>
<reference evidence="1" key="2">
    <citation type="submission" date="2023-05" db="EMBL/GenBank/DDBJ databases">
        <authorList>
            <consortium name="Lawrence Berkeley National Laboratory"/>
            <person name="Steindorff A."/>
            <person name="Hensen N."/>
            <person name="Bonometti L."/>
            <person name="Westerberg I."/>
            <person name="Brannstrom I.O."/>
            <person name="Guillou S."/>
            <person name="Cros-Aarteil S."/>
            <person name="Calhoun S."/>
            <person name="Haridas S."/>
            <person name="Kuo A."/>
            <person name="Mondo S."/>
            <person name="Pangilinan J."/>
            <person name="Riley R."/>
            <person name="Labutti K."/>
            <person name="Andreopoulos B."/>
            <person name="Lipzen A."/>
            <person name="Chen C."/>
            <person name="Yanf M."/>
            <person name="Daum C."/>
            <person name="Ng V."/>
            <person name="Clum A."/>
            <person name="Ohm R."/>
            <person name="Martin F."/>
            <person name="Silar P."/>
            <person name="Natvig D."/>
            <person name="Lalanne C."/>
            <person name="Gautier V."/>
            <person name="Ament-Velasquez S.L."/>
            <person name="Kruys A."/>
            <person name="Hutchinson M.I."/>
            <person name="Powell A.J."/>
            <person name="Barry K."/>
            <person name="Miller A.N."/>
            <person name="Grigoriev I.V."/>
            <person name="Debuchy R."/>
            <person name="Gladieux P."/>
            <person name="Thoren M.H."/>
            <person name="Johannesson H."/>
        </authorList>
    </citation>
    <scope>NUCLEOTIDE SEQUENCE</scope>
    <source>
        <strain evidence="1">CBS 315.58</strain>
    </source>
</reference>
<dbReference type="Proteomes" id="UP001303160">
    <property type="component" value="Unassembled WGS sequence"/>
</dbReference>
<organism evidence="1 2">
    <name type="scientific">Triangularia verruculosa</name>
    <dbReference type="NCBI Taxonomy" id="2587418"/>
    <lineage>
        <taxon>Eukaryota</taxon>
        <taxon>Fungi</taxon>
        <taxon>Dikarya</taxon>
        <taxon>Ascomycota</taxon>
        <taxon>Pezizomycotina</taxon>
        <taxon>Sordariomycetes</taxon>
        <taxon>Sordariomycetidae</taxon>
        <taxon>Sordariales</taxon>
        <taxon>Podosporaceae</taxon>
        <taxon>Triangularia</taxon>
    </lineage>
</organism>
<keyword evidence="2" id="KW-1185">Reference proteome</keyword>
<name>A0AAN6XK09_9PEZI</name>
<proteinExistence type="predicted"/>
<reference evidence="1" key="1">
    <citation type="journal article" date="2023" name="Mol. Phylogenet. Evol.">
        <title>Genome-scale phylogeny and comparative genomics of the fungal order Sordariales.</title>
        <authorList>
            <person name="Hensen N."/>
            <person name="Bonometti L."/>
            <person name="Westerberg I."/>
            <person name="Brannstrom I.O."/>
            <person name="Guillou S."/>
            <person name="Cros-Aarteil S."/>
            <person name="Calhoun S."/>
            <person name="Haridas S."/>
            <person name="Kuo A."/>
            <person name="Mondo S."/>
            <person name="Pangilinan J."/>
            <person name="Riley R."/>
            <person name="LaButti K."/>
            <person name="Andreopoulos B."/>
            <person name="Lipzen A."/>
            <person name="Chen C."/>
            <person name="Yan M."/>
            <person name="Daum C."/>
            <person name="Ng V."/>
            <person name="Clum A."/>
            <person name="Steindorff A."/>
            <person name="Ohm R.A."/>
            <person name="Martin F."/>
            <person name="Silar P."/>
            <person name="Natvig D.O."/>
            <person name="Lalanne C."/>
            <person name="Gautier V."/>
            <person name="Ament-Velasquez S.L."/>
            <person name="Kruys A."/>
            <person name="Hutchinson M.I."/>
            <person name="Powell A.J."/>
            <person name="Barry K."/>
            <person name="Miller A.N."/>
            <person name="Grigoriev I.V."/>
            <person name="Debuchy R."/>
            <person name="Gladieux P."/>
            <person name="Hiltunen Thoren M."/>
            <person name="Johannesson H."/>
        </authorList>
    </citation>
    <scope>NUCLEOTIDE SEQUENCE</scope>
    <source>
        <strain evidence="1">CBS 315.58</strain>
    </source>
</reference>
<gene>
    <name evidence="1" type="ORF">QBC40DRAFT_172615</name>
</gene>
<evidence type="ECO:0000313" key="2">
    <source>
        <dbReference type="Proteomes" id="UP001303160"/>
    </source>
</evidence>
<accession>A0AAN6XK09</accession>
<feature type="non-terminal residue" evidence="1">
    <location>
        <position position="1"/>
    </location>
</feature>